<feature type="region of interest" description="Disordered" evidence="2">
    <location>
        <begin position="233"/>
        <end position="256"/>
    </location>
</feature>
<reference evidence="4 5" key="1">
    <citation type="submission" date="2016-01" db="EMBL/GenBank/DDBJ databases">
        <title>Highly variable Streptococcus oralis are common among viridans streptococci isolated from primates.</title>
        <authorList>
            <person name="Denapaite D."/>
            <person name="Rieger M."/>
            <person name="Koendgen S."/>
            <person name="Brueckner R."/>
            <person name="Ochigava I."/>
            <person name="Kappeler P."/>
            <person name="Maetz-Rensing K."/>
            <person name="Leendertz F."/>
            <person name="Hakenbeck R."/>
        </authorList>
    </citation>
    <scope>NUCLEOTIDE SEQUENCE [LARGE SCALE GENOMIC DNA]</scope>
    <source>
        <strain evidence="4 5">10712</strain>
    </source>
</reference>
<evidence type="ECO:0000256" key="2">
    <source>
        <dbReference type="SAM" id="MobiDB-lite"/>
    </source>
</evidence>
<dbReference type="InterPro" id="IPR000525">
    <property type="entry name" value="Initiator_Rep_WH1"/>
</dbReference>
<evidence type="ECO:0000313" key="4">
    <source>
        <dbReference type="EMBL" id="KYF32544.1"/>
    </source>
</evidence>
<evidence type="ECO:0000259" key="3">
    <source>
        <dbReference type="Pfam" id="PF01051"/>
    </source>
</evidence>
<protein>
    <submittedName>
        <fullName evidence="4">Replication protein</fullName>
    </submittedName>
</protein>
<dbReference type="Gene3D" id="1.10.10.10">
    <property type="entry name" value="Winged helix-like DNA-binding domain superfamily/Winged helix DNA-binding domain"/>
    <property type="match status" value="2"/>
</dbReference>
<dbReference type="EMBL" id="LROT01000034">
    <property type="protein sequence ID" value="KYF32544.1"/>
    <property type="molecule type" value="Genomic_DNA"/>
</dbReference>
<dbReference type="GO" id="GO:0003887">
    <property type="term" value="F:DNA-directed DNA polymerase activity"/>
    <property type="evidence" value="ECO:0007669"/>
    <property type="project" value="InterPro"/>
</dbReference>
<dbReference type="AlphaFoldDB" id="A0A150NGI4"/>
<dbReference type="InterPro" id="IPR036388">
    <property type="entry name" value="WH-like_DNA-bd_sf"/>
</dbReference>
<comment type="caution">
    <text evidence="4">The sequence shown here is derived from an EMBL/GenBank/DDBJ whole genome shotgun (WGS) entry which is preliminary data.</text>
</comment>
<sequence length="349" mass="41042">MANEVVKHHNDLNTVIMRKWTAEEMNFFFSILAKARDKGTSELVFDKYQLAELANYSIQHNKRFYDTMDNLANHISQLRYIERTSNSVEYMPLFTRFKVEWEKDLSDMQATVAVSPHFEYILNKLSANFTQYELQEFTSIRSTYAKTAYRLLKQWRTVGRKEFKKDEFKLLMDTPEYYQVSDIDRLVIKPIKKQLSPYFAGLKVKKIKSNKRGNPVLGYEFTWQKEVTEAYDPHKYDKPKNTPKKPSKKAAKKSNVPKWSKSDYVNELSEEFIEKLIETQKELGIYGTPEAEAELAQRREEIEKKRAELESKKAELLKRLEGKDKSKSSEPDVVPGQTDIYDFLGDDEK</sequence>
<dbReference type="Pfam" id="PF01051">
    <property type="entry name" value="Rep3_N"/>
    <property type="match status" value="1"/>
</dbReference>
<dbReference type="PATRIC" id="fig|28037.237.peg.1893"/>
<organism evidence="4 5">
    <name type="scientific">Streptococcus mitis</name>
    <dbReference type="NCBI Taxonomy" id="28037"/>
    <lineage>
        <taxon>Bacteria</taxon>
        <taxon>Bacillati</taxon>
        <taxon>Bacillota</taxon>
        <taxon>Bacilli</taxon>
        <taxon>Lactobacillales</taxon>
        <taxon>Streptococcaceae</taxon>
        <taxon>Streptococcus</taxon>
        <taxon>Streptococcus mitis group</taxon>
    </lineage>
</organism>
<feature type="region of interest" description="Disordered" evidence="2">
    <location>
        <begin position="316"/>
        <end position="349"/>
    </location>
</feature>
<gene>
    <name evidence="4" type="ORF">SMI10712_01961</name>
</gene>
<name>A0A150NGI4_STRMT</name>
<accession>A0A150NGI4</accession>
<evidence type="ECO:0000256" key="1">
    <source>
        <dbReference type="ARBA" id="ARBA00038283"/>
    </source>
</evidence>
<dbReference type="Proteomes" id="UP000075618">
    <property type="component" value="Unassembled WGS sequence"/>
</dbReference>
<dbReference type="Pfam" id="PF21205">
    <property type="entry name" value="Rep3_C"/>
    <property type="match status" value="1"/>
</dbReference>
<proteinExistence type="inferred from homology"/>
<feature type="compositionally biased region" description="Basic residues" evidence="2">
    <location>
        <begin position="241"/>
        <end position="252"/>
    </location>
</feature>
<dbReference type="GO" id="GO:0006270">
    <property type="term" value="P:DNA replication initiation"/>
    <property type="evidence" value="ECO:0007669"/>
    <property type="project" value="InterPro"/>
</dbReference>
<dbReference type="SUPFAM" id="SSF46785">
    <property type="entry name" value="Winged helix' DNA-binding domain"/>
    <property type="match status" value="1"/>
</dbReference>
<feature type="compositionally biased region" description="Basic and acidic residues" evidence="2">
    <location>
        <begin position="316"/>
        <end position="330"/>
    </location>
</feature>
<dbReference type="InterPro" id="IPR036390">
    <property type="entry name" value="WH_DNA-bd_sf"/>
</dbReference>
<comment type="similarity">
    <text evidence="1">Belongs to the initiator RepB protein family.</text>
</comment>
<evidence type="ECO:0000313" key="5">
    <source>
        <dbReference type="Proteomes" id="UP000075618"/>
    </source>
</evidence>
<feature type="domain" description="Initiator Rep protein WH1" evidence="3">
    <location>
        <begin position="6"/>
        <end position="153"/>
    </location>
</feature>